<dbReference type="PANTHER" id="PTHR30173">
    <property type="entry name" value="SIGMA 19 FACTOR"/>
    <property type="match status" value="1"/>
</dbReference>
<dbReference type="GO" id="GO:0006352">
    <property type="term" value="P:DNA-templated transcription initiation"/>
    <property type="evidence" value="ECO:0007669"/>
    <property type="project" value="InterPro"/>
</dbReference>
<dbReference type="InterPro" id="IPR036388">
    <property type="entry name" value="WH-like_DNA-bd_sf"/>
</dbReference>
<dbReference type="InterPro" id="IPR032710">
    <property type="entry name" value="NTF2-like_dom_sf"/>
</dbReference>
<sequence length="290" mass="31884">MSADTAIFEAERPGLTALCYRMLGERAGAEDAVQDTWLRWQRTDRTRIENPRAWLRRAAARIAIDALRSARARRETYPGPWLPEPIVESPSLGVEEKFALAQECELALLWAMERLSETERAAFILREAFDAGYDEIAAVTGKSEAACRQLVSRAHKRLQESGPRFDAAPPEVADLLKRFMAAAAAQDHAAVLGLLAPEAIAYTDGGRKARAALRPLRGPADIVQVLMAVMMKDAKSDATWTMEPALANGAPALLRRLNGKVDLVLTLAPDTTGRIAWLYAMRNPDKLPAN</sequence>
<feature type="domain" description="RNA polymerase sigma factor 70 region 4 type 2" evidence="3">
    <location>
        <begin position="108"/>
        <end position="158"/>
    </location>
</feature>
<dbReference type="InterPro" id="IPR013324">
    <property type="entry name" value="RNA_pol_sigma_r3/r4-like"/>
</dbReference>
<accession>A0A160U090</accession>
<dbReference type="Gene3D" id="1.10.10.10">
    <property type="entry name" value="Winged helix-like DNA-binding domain superfamily/Winged helix DNA-binding domain"/>
    <property type="match status" value="1"/>
</dbReference>
<organism evidence="4">
    <name type="scientific">hydrothermal vent metagenome</name>
    <dbReference type="NCBI Taxonomy" id="652676"/>
    <lineage>
        <taxon>unclassified sequences</taxon>
        <taxon>metagenomes</taxon>
        <taxon>ecological metagenomes</taxon>
    </lineage>
</organism>
<dbReference type="SUPFAM" id="SSF88946">
    <property type="entry name" value="Sigma2 domain of RNA polymerase sigma factors"/>
    <property type="match status" value="1"/>
</dbReference>
<dbReference type="Pfam" id="PF04542">
    <property type="entry name" value="Sigma70_r2"/>
    <property type="match status" value="1"/>
</dbReference>
<dbReference type="EMBL" id="CZQD01000044">
    <property type="protein sequence ID" value="CUS57515.1"/>
    <property type="molecule type" value="Genomic_DNA"/>
</dbReference>
<proteinExistence type="predicted"/>
<comment type="subunit">
    <text evidence="1">Interacts transiently with the RNA polymerase catalytic core formed by RpoA, RpoB, RpoC and RpoZ (2 alpha, 1 beta, 1 beta' and 1 omega subunit) to form the RNA polymerase holoenzyme that can initiate transcription.</text>
</comment>
<feature type="domain" description="RNA polymerase sigma-70 region 2" evidence="2">
    <location>
        <begin position="8"/>
        <end position="71"/>
    </location>
</feature>
<dbReference type="InterPro" id="IPR052704">
    <property type="entry name" value="ECF_Sigma-70_Domain"/>
</dbReference>
<evidence type="ECO:0000259" key="2">
    <source>
        <dbReference type="Pfam" id="PF04542"/>
    </source>
</evidence>
<dbReference type="InterPro" id="IPR013249">
    <property type="entry name" value="RNA_pol_sigma70_r4_t2"/>
</dbReference>
<dbReference type="InterPro" id="IPR013325">
    <property type="entry name" value="RNA_pol_sigma_r2"/>
</dbReference>
<evidence type="ECO:0000259" key="3">
    <source>
        <dbReference type="Pfam" id="PF08281"/>
    </source>
</evidence>
<dbReference type="GO" id="GO:0016987">
    <property type="term" value="F:sigma factor activity"/>
    <property type="evidence" value="ECO:0007669"/>
    <property type="project" value="InterPro"/>
</dbReference>
<dbReference type="NCBIfam" id="NF007214">
    <property type="entry name" value="PRK09636.1"/>
    <property type="match status" value="1"/>
</dbReference>
<dbReference type="Pfam" id="PF08281">
    <property type="entry name" value="Sigma70_r4_2"/>
    <property type="match status" value="1"/>
</dbReference>
<dbReference type="PANTHER" id="PTHR30173:SF36">
    <property type="entry name" value="ECF RNA POLYMERASE SIGMA FACTOR SIGJ"/>
    <property type="match status" value="1"/>
</dbReference>
<protein>
    <submittedName>
        <fullName evidence="4">RNA polymerase ECF-subfamily sigma factor</fullName>
    </submittedName>
</protein>
<name>A0A160U090_9ZZZZ</name>
<dbReference type="InterPro" id="IPR007627">
    <property type="entry name" value="RNA_pol_sigma70_r2"/>
</dbReference>
<evidence type="ECO:0000313" key="4">
    <source>
        <dbReference type="EMBL" id="CUS57515.1"/>
    </source>
</evidence>
<dbReference type="SUPFAM" id="SSF88659">
    <property type="entry name" value="Sigma3 and sigma4 domains of RNA polymerase sigma factors"/>
    <property type="match status" value="1"/>
</dbReference>
<dbReference type="InterPro" id="IPR014284">
    <property type="entry name" value="RNA_pol_sigma-70_dom"/>
</dbReference>
<dbReference type="SUPFAM" id="SSF54427">
    <property type="entry name" value="NTF2-like"/>
    <property type="match status" value="1"/>
</dbReference>
<gene>
    <name evidence="4" type="ORF">MGWOODY_Hyp1117</name>
</gene>
<evidence type="ECO:0000256" key="1">
    <source>
        <dbReference type="ARBA" id="ARBA00011344"/>
    </source>
</evidence>
<reference evidence="4" key="1">
    <citation type="submission" date="2015-10" db="EMBL/GenBank/DDBJ databases">
        <authorList>
            <person name="Gilbert D.G."/>
        </authorList>
    </citation>
    <scope>NUCLEOTIDE SEQUENCE</scope>
</reference>
<dbReference type="GO" id="GO:0003677">
    <property type="term" value="F:DNA binding"/>
    <property type="evidence" value="ECO:0007669"/>
    <property type="project" value="InterPro"/>
</dbReference>
<dbReference type="AlphaFoldDB" id="A0A160U090"/>
<dbReference type="Gene3D" id="1.10.1740.10">
    <property type="match status" value="1"/>
</dbReference>
<dbReference type="NCBIfam" id="TIGR02937">
    <property type="entry name" value="sigma70-ECF"/>
    <property type="match status" value="1"/>
</dbReference>